<feature type="region of interest" description="Disordered" evidence="6">
    <location>
        <begin position="167"/>
        <end position="242"/>
    </location>
</feature>
<dbReference type="PANTHER" id="PTHR24379:SF127">
    <property type="entry name" value="BLOODY FINGERS-RELATED"/>
    <property type="match status" value="1"/>
</dbReference>
<name>A0A8J2RJB9_9NEOP</name>
<feature type="domain" description="C2H2-type" evidence="7">
    <location>
        <begin position="772"/>
        <end position="800"/>
    </location>
</feature>
<proteinExistence type="predicted"/>
<dbReference type="OrthoDB" id="7788172at2759"/>
<feature type="domain" description="C2H2-type" evidence="7">
    <location>
        <begin position="706"/>
        <end position="732"/>
    </location>
</feature>
<feature type="compositionally biased region" description="Acidic residues" evidence="6">
    <location>
        <begin position="171"/>
        <end position="189"/>
    </location>
</feature>
<evidence type="ECO:0000313" key="9">
    <source>
        <dbReference type="Proteomes" id="UP000789524"/>
    </source>
</evidence>
<evidence type="ECO:0000256" key="4">
    <source>
        <dbReference type="ARBA" id="ARBA00022833"/>
    </source>
</evidence>
<organism evidence="8 9">
    <name type="scientific">Danaus chrysippus</name>
    <name type="common">African queen</name>
    <dbReference type="NCBI Taxonomy" id="151541"/>
    <lineage>
        <taxon>Eukaryota</taxon>
        <taxon>Metazoa</taxon>
        <taxon>Ecdysozoa</taxon>
        <taxon>Arthropoda</taxon>
        <taxon>Hexapoda</taxon>
        <taxon>Insecta</taxon>
        <taxon>Pterygota</taxon>
        <taxon>Neoptera</taxon>
        <taxon>Endopterygota</taxon>
        <taxon>Lepidoptera</taxon>
        <taxon>Glossata</taxon>
        <taxon>Ditrysia</taxon>
        <taxon>Papilionoidea</taxon>
        <taxon>Nymphalidae</taxon>
        <taxon>Danainae</taxon>
        <taxon>Danaini</taxon>
        <taxon>Danaina</taxon>
        <taxon>Danaus</taxon>
        <taxon>Anosia</taxon>
    </lineage>
</organism>
<keyword evidence="4" id="KW-0862">Zinc</keyword>
<dbReference type="GO" id="GO:0008270">
    <property type="term" value="F:zinc ion binding"/>
    <property type="evidence" value="ECO:0007669"/>
    <property type="project" value="UniProtKB-KW"/>
</dbReference>
<dbReference type="AlphaFoldDB" id="A0A8J2RJB9"/>
<comment type="caution">
    <text evidence="8">The sequence shown here is derived from an EMBL/GenBank/DDBJ whole genome shotgun (WGS) entry which is preliminary data.</text>
</comment>
<dbReference type="GO" id="GO:0000977">
    <property type="term" value="F:RNA polymerase II transcription regulatory region sequence-specific DNA binding"/>
    <property type="evidence" value="ECO:0007669"/>
    <property type="project" value="TreeGrafter"/>
</dbReference>
<feature type="domain" description="C2H2-type" evidence="7">
    <location>
        <begin position="555"/>
        <end position="584"/>
    </location>
</feature>
<reference evidence="8" key="1">
    <citation type="submission" date="2021-09" db="EMBL/GenBank/DDBJ databases">
        <authorList>
            <person name="Martin H S."/>
        </authorList>
    </citation>
    <scope>NUCLEOTIDE SEQUENCE</scope>
</reference>
<dbReference type="Gene3D" id="3.30.160.60">
    <property type="entry name" value="Classic Zinc Finger"/>
    <property type="match status" value="5"/>
</dbReference>
<keyword evidence="9" id="KW-1185">Reference proteome</keyword>
<evidence type="ECO:0000256" key="6">
    <source>
        <dbReference type="SAM" id="MobiDB-lite"/>
    </source>
</evidence>
<dbReference type="GO" id="GO:0000981">
    <property type="term" value="F:DNA-binding transcription factor activity, RNA polymerase II-specific"/>
    <property type="evidence" value="ECO:0007669"/>
    <property type="project" value="TreeGrafter"/>
</dbReference>
<evidence type="ECO:0000259" key="7">
    <source>
        <dbReference type="PROSITE" id="PS50157"/>
    </source>
</evidence>
<feature type="domain" description="C2H2-type" evidence="7">
    <location>
        <begin position="629"/>
        <end position="661"/>
    </location>
</feature>
<keyword evidence="1" id="KW-0479">Metal-binding</keyword>
<feature type="domain" description="C2H2-type" evidence="7">
    <location>
        <begin position="830"/>
        <end position="857"/>
    </location>
</feature>
<evidence type="ECO:0000256" key="5">
    <source>
        <dbReference type="PROSITE-ProRule" id="PRU00042"/>
    </source>
</evidence>
<dbReference type="PANTHER" id="PTHR24379">
    <property type="entry name" value="KRAB AND ZINC FINGER DOMAIN-CONTAINING"/>
    <property type="match status" value="1"/>
</dbReference>
<feature type="domain" description="C2H2-type" evidence="7">
    <location>
        <begin position="733"/>
        <end position="761"/>
    </location>
</feature>
<sequence>MLSPHDDDDDNHLCIKCNATIIGLDNYVKHRKQGCRKRKIDSKPELASIDPLEATYNLGADVFFQSLELQSSVKRSPLSRLTPPTPVTKNSIDKKNSLNVASTSRDIPRISPIESNLRGEDWIGGHSLRIGSNEDNQTKLINAVANISGSVKKEPLNSYNITNFSVYKEDNDSEESNVSEDEEEDEIVVDEGSWPPPPNYTGGKWRPASPDQEWDVREEQEQVDRDYDYDAPPPEHTKGKWIPGANERTQIMQTTIQTKGSVQYWCGPCNRRLGSRAIYEKHLKSNLHIRKVLPEQELEFSGSLVSTNNSLVRPRSAGAAMFVSAVYSSPTRKRIKKESKVSIKMNKKKRKRTSCFVQCSGCKTRVKRNLMGKHLISHYHFRKGTVVKNFLYKQLVLNNIDAIVHQAPFQCSPCKFYTNWQTNFMQHWNSEEHRSTISTIEGVYWCSFCKFESETCEEMSAHITSTEHGEVASVINRSMPIIIRKKSVIKCHTCSMVFRYNVEVKHHCRSTGHDLPYSASDIYQEVHRCHHCKKKFKLSISLVAHLKKRHNDSVYFCLLCSKTFDSAVEVKNHRQSTEHRVKRLEVLRERGLLTKDISKKCPYCPQYVVLKNTLELREHIINVHPSIKKKCPKCGKEFIFSQEVSRHIRSNACKLHNPEVPQSSITWKCSQCLFVTDSQAECFFHEVLHTEPTTETTNTNKIIKKYKCPLCPKIFRKPSLRLHLRQHTFERPLVCTICGANFTRQSTLANHTRTEHTDQRHEHDEQTDEQTLKCRKCKKTFDRRVSLTHHEVTCEGMERRCPHPDCSYIASTVAQLTRHRYGHKEIVKQYECPHCDFKAEKSSHMKRHLFCHERIKPYACPHCDFTCGSLENLRKHAVHSKLHVGLCLYSCPQSCGFSSDRAASLRRHLTSCHSDVYDAPAANATVKTLLMTGDAM</sequence>
<protein>
    <submittedName>
        <fullName evidence="8">(African queen) hypothetical protein</fullName>
    </submittedName>
</protein>
<dbReference type="InterPro" id="IPR036236">
    <property type="entry name" value="Znf_C2H2_sf"/>
</dbReference>
<keyword evidence="2" id="KW-0677">Repeat</keyword>
<evidence type="ECO:0000256" key="3">
    <source>
        <dbReference type="ARBA" id="ARBA00022771"/>
    </source>
</evidence>
<dbReference type="SUPFAM" id="SSF57667">
    <property type="entry name" value="beta-beta-alpha zinc fingers"/>
    <property type="match status" value="3"/>
</dbReference>
<accession>A0A8J2RJB9</accession>
<feature type="compositionally biased region" description="Basic and acidic residues" evidence="6">
    <location>
        <begin position="214"/>
        <end position="238"/>
    </location>
</feature>
<dbReference type="Proteomes" id="UP000789524">
    <property type="component" value="Unassembled WGS sequence"/>
</dbReference>
<feature type="domain" description="C2H2-type" evidence="7">
    <location>
        <begin position="527"/>
        <end position="555"/>
    </location>
</feature>
<gene>
    <name evidence="8" type="ORF">DCHRY22_LOCUS15513</name>
</gene>
<keyword evidence="3 5" id="KW-0863">Zinc-finger</keyword>
<dbReference type="InterPro" id="IPR013087">
    <property type="entry name" value="Znf_C2H2_type"/>
</dbReference>
<dbReference type="SMART" id="SM00355">
    <property type="entry name" value="ZnF_C2H2"/>
    <property type="match status" value="17"/>
</dbReference>
<dbReference type="PROSITE" id="PS50157">
    <property type="entry name" value="ZINC_FINGER_C2H2_2"/>
    <property type="match status" value="8"/>
</dbReference>
<evidence type="ECO:0000256" key="1">
    <source>
        <dbReference type="ARBA" id="ARBA00022723"/>
    </source>
</evidence>
<evidence type="ECO:0000256" key="2">
    <source>
        <dbReference type="ARBA" id="ARBA00022737"/>
    </source>
</evidence>
<feature type="domain" description="C2H2-type" evidence="7">
    <location>
        <begin position="889"/>
        <end position="918"/>
    </location>
</feature>
<dbReference type="PROSITE" id="PS00028">
    <property type="entry name" value="ZINC_FINGER_C2H2_1"/>
    <property type="match status" value="5"/>
</dbReference>
<dbReference type="Pfam" id="PF00096">
    <property type="entry name" value="zf-C2H2"/>
    <property type="match status" value="2"/>
</dbReference>
<dbReference type="GO" id="GO:0005634">
    <property type="term" value="C:nucleus"/>
    <property type="evidence" value="ECO:0007669"/>
    <property type="project" value="TreeGrafter"/>
</dbReference>
<evidence type="ECO:0000313" key="8">
    <source>
        <dbReference type="EMBL" id="CAG9585020.1"/>
    </source>
</evidence>
<dbReference type="EMBL" id="CAKASE010000083">
    <property type="protein sequence ID" value="CAG9585020.1"/>
    <property type="molecule type" value="Genomic_DNA"/>
</dbReference>